<evidence type="ECO:0000313" key="2">
    <source>
        <dbReference type="Proteomes" id="UP000003490"/>
    </source>
</evidence>
<comment type="caution">
    <text evidence="1">The sequence shown here is derived from an EMBL/GenBank/DDBJ whole genome shotgun (WGS) entry which is preliminary data.</text>
</comment>
<dbReference type="Proteomes" id="UP000003490">
    <property type="component" value="Unassembled WGS sequence"/>
</dbReference>
<reference evidence="1 2" key="1">
    <citation type="submission" date="2007-08" db="EMBL/GenBank/DDBJ databases">
        <title>Draft genome sequence of Clostridium leptum (DSM 753).</title>
        <authorList>
            <person name="Sudarsanam P."/>
            <person name="Ley R."/>
            <person name="Guruge J."/>
            <person name="Turnbaugh P.J."/>
            <person name="Mahowald M."/>
            <person name="Liep D."/>
            <person name="Gordon J."/>
        </authorList>
    </citation>
    <scope>NUCLEOTIDE SEQUENCE [LARGE SCALE GENOMIC DNA]</scope>
    <source>
        <strain evidence="1 2">DSM 753</strain>
    </source>
</reference>
<name>A7VVK9_9FIRM</name>
<proteinExistence type="predicted"/>
<evidence type="ECO:0000313" key="1">
    <source>
        <dbReference type="EMBL" id="EDO61008.1"/>
    </source>
</evidence>
<dbReference type="HOGENOM" id="CLU_2732905_0_0_9"/>
<gene>
    <name evidence="1" type="ORF">CLOLEP_02620</name>
</gene>
<organism evidence="1 2">
    <name type="scientific">[Clostridium] leptum DSM 753</name>
    <dbReference type="NCBI Taxonomy" id="428125"/>
    <lineage>
        <taxon>Bacteria</taxon>
        <taxon>Bacillati</taxon>
        <taxon>Bacillota</taxon>
        <taxon>Clostridia</taxon>
        <taxon>Eubacteriales</taxon>
        <taxon>Oscillospiraceae</taxon>
        <taxon>Oscillospiraceae incertae sedis</taxon>
    </lineage>
</organism>
<dbReference type="AlphaFoldDB" id="A7VVK9"/>
<accession>A7VVK9</accession>
<sequence>MFSITFTLYYKIFTFPALRLKIAKFPDFNYCAIIARFCLFFNRIWTKKSPSCENFNKLSLFHKENVKKNNF</sequence>
<reference evidence="1 2" key="2">
    <citation type="submission" date="2007-08" db="EMBL/GenBank/DDBJ databases">
        <authorList>
            <person name="Fulton L."/>
            <person name="Clifton S."/>
            <person name="Fulton B."/>
            <person name="Xu J."/>
            <person name="Minx P."/>
            <person name="Pepin K.H."/>
            <person name="Johnson M."/>
            <person name="Thiruvilangam P."/>
            <person name="Bhonagiri V."/>
            <person name="Nash W.E."/>
            <person name="Wang C."/>
            <person name="Mardis E.R."/>
            <person name="Wilson R.K."/>
        </authorList>
    </citation>
    <scope>NUCLEOTIDE SEQUENCE [LARGE SCALE GENOMIC DNA]</scope>
    <source>
        <strain evidence="1 2">DSM 753</strain>
    </source>
</reference>
<dbReference type="EMBL" id="ABCB02000019">
    <property type="protein sequence ID" value="EDO61008.1"/>
    <property type="molecule type" value="Genomic_DNA"/>
</dbReference>
<protein>
    <submittedName>
        <fullName evidence="1">Uncharacterized protein</fullName>
    </submittedName>
</protein>